<keyword evidence="3" id="KW-1185">Reference proteome</keyword>
<evidence type="ECO:0000313" key="3">
    <source>
        <dbReference type="Proteomes" id="UP000799437"/>
    </source>
</evidence>
<dbReference type="Proteomes" id="UP000799437">
    <property type="component" value="Unassembled WGS sequence"/>
</dbReference>
<dbReference type="RefSeq" id="XP_033598106.1">
    <property type="nucleotide sequence ID" value="XM_033738995.1"/>
</dbReference>
<organism evidence="2 3">
    <name type="scientific">Pseudovirgaria hyperparasitica</name>
    <dbReference type="NCBI Taxonomy" id="470096"/>
    <lineage>
        <taxon>Eukaryota</taxon>
        <taxon>Fungi</taxon>
        <taxon>Dikarya</taxon>
        <taxon>Ascomycota</taxon>
        <taxon>Pezizomycotina</taxon>
        <taxon>Dothideomycetes</taxon>
        <taxon>Dothideomycetes incertae sedis</taxon>
        <taxon>Acrospermales</taxon>
        <taxon>Acrospermaceae</taxon>
        <taxon>Pseudovirgaria</taxon>
    </lineage>
</organism>
<dbReference type="InterPro" id="IPR039470">
    <property type="entry name" value="Nuc_deoxyri_tr2"/>
</dbReference>
<dbReference type="Pfam" id="PF15891">
    <property type="entry name" value="Nuc_deoxyri_tr2"/>
    <property type="match status" value="2"/>
</dbReference>
<sequence length="291" mass="33123">MAETTDNYGGNKLHKVTAAFDKPHYDDRSFKIFLAGTIDMGSAPDWQGYLTDQIFKKHPNRMIHILTPRTEFWVNKVDEKQRADETKEEFDLRQKKKAAFDLQSQVDWELDALEKVDLIVMNLHDKSKSPISLLELGIFAESKKILVRCSKEFYRFDNVRIVCKRKGVAHVSHWTLFENTILDILERLAPKPSESSAGAVSQTQRQVIIKEKLESAFNKGLDKEPDRDFPFVPLMDAAIATLPEPYKSVVQTQAKAIAEASEEVERMNKNITASNIAVINTISKINNGTLK</sequence>
<keyword evidence="1" id="KW-0175">Coiled coil</keyword>
<evidence type="ECO:0000313" key="2">
    <source>
        <dbReference type="EMBL" id="KAF2755655.1"/>
    </source>
</evidence>
<accession>A0A6A6VZJ3</accession>
<protein>
    <submittedName>
        <fullName evidence="2">Uncharacterized protein</fullName>
    </submittedName>
</protein>
<dbReference type="Gene3D" id="3.40.50.450">
    <property type="match status" value="1"/>
</dbReference>
<dbReference type="OrthoDB" id="2893324at2759"/>
<dbReference type="AlphaFoldDB" id="A0A6A6VZJ3"/>
<gene>
    <name evidence="2" type="ORF">EJ05DRAFT_109893</name>
</gene>
<reference evidence="2" key="1">
    <citation type="journal article" date="2020" name="Stud. Mycol.">
        <title>101 Dothideomycetes genomes: a test case for predicting lifestyles and emergence of pathogens.</title>
        <authorList>
            <person name="Haridas S."/>
            <person name="Albert R."/>
            <person name="Binder M."/>
            <person name="Bloem J."/>
            <person name="Labutti K."/>
            <person name="Salamov A."/>
            <person name="Andreopoulos B."/>
            <person name="Baker S."/>
            <person name="Barry K."/>
            <person name="Bills G."/>
            <person name="Bluhm B."/>
            <person name="Cannon C."/>
            <person name="Castanera R."/>
            <person name="Culley D."/>
            <person name="Daum C."/>
            <person name="Ezra D."/>
            <person name="Gonzalez J."/>
            <person name="Henrissat B."/>
            <person name="Kuo A."/>
            <person name="Liang C."/>
            <person name="Lipzen A."/>
            <person name="Lutzoni F."/>
            <person name="Magnuson J."/>
            <person name="Mondo S."/>
            <person name="Nolan M."/>
            <person name="Ohm R."/>
            <person name="Pangilinan J."/>
            <person name="Park H.-J."/>
            <person name="Ramirez L."/>
            <person name="Alfaro M."/>
            <person name="Sun H."/>
            <person name="Tritt A."/>
            <person name="Yoshinaga Y."/>
            <person name="Zwiers L.-H."/>
            <person name="Turgeon B."/>
            <person name="Goodwin S."/>
            <person name="Spatafora J."/>
            <person name="Crous P."/>
            <person name="Grigoriev I."/>
        </authorList>
    </citation>
    <scope>NUCLEOTIDE SEQUENCE</scope>
    <source>
        <strain evidence="2">CBS 121739</strain>
    </source>
</reference>
<evidence type="ECO:0000256" key="1">
    <source>
        <dbReference type="SAM" id="Coils"/>
    </source>
</evidence>
<proteinExistence type="predicted"/>
<feature type="coiled-coil region" evidence="1">
    <location>
        <begin position="250"/>
        <end position="277"/>
    </location>
</feature>
<dbReference type="GeneID" id="54480049"/>
<name>A0A6A6VZJ3_9PEZI</name>
<dbReference type="EMBL" id="ML996577">
    <property type="protein sequence ID" value="KAF2755655.1"/>
    <property type="molecule type" value="Genomic_DNA"/>
</dbReference>